<evidence type="ECO:0000313" key="2">
    <source>
        <dbReference type="Proteomes" id="UP001186974"/>
    </source>
</evidence>
<feature type="non-terminal residue" evidence="1">
    <location>
        <position position="1"/>
    </location>
</feature>
<organism evidence="1 2">
    <name type="scientific">Coniosporium uncinatum</name>
    <dbReference type="NCBI Taxonomy" id="93489"/>
    <lineage>
        <taxon>Eukaryota</taxon>
        <taxon>Fungi</taxon>
        <taxon>Dikarya</taxon>
        <taxon>Ascomycota</taxon>
        <taxon>Pezizomycotina</taxon>
        <taxon>Dothideomycetes</taxon>
        <taxon>Dothideomycetes incertae sedis</taxon>
        <taxon>Coniosporium</taxon>
    </lineage>
</organism>
<evidence type="ECO:0000313" key="1">
    <source>
        <dbReference type="EMBL" id="KAK3080089.1"/>
    </source>
</evidence>
<reference evidence="1" key="1">
    <citation type="submission" date="2024-09" db="EMBL/GenBank/DDBJ databases">
        <title>Black Yeasts Isolated from many extreme environments.</title>
        <authorList>
            <person name="Coleine C."/>
            <person name="Stajich J.E."/>
            <person name="Selbmann L."/>
        </authorList>
    </citation>
    <scope>NUCLEOTIDE SEQUENCE</scope>
    <source>
        <strain evidence="1">CCFEE 5737</strain>
    </source>
</reference>
<proteinExistence type="predicted"/>
<protein>
    <submittedName>
        <fullName evidence="1">Uncharacterized protein</fullName>
    </submittedName>
</protein>
<dbReference type="EMBL" id="JAWDJW010000749">
    <property type="protein sequence ID" value="KAK3080089.1"/>
    <property type="molecule type" value="Genomic_DNA"/>
</dbReference>
<keyword evidence="2" id="KW-1185">Reference proteome</keyword>
<comment type="caution">
    <text evidence="1">The sequence shown here is derived from an EMBL/GenBank/DDBJ whole genome shotgun (WGS) entry which is preliminary data.</text>
</comment>
<gene>
    <name evidence="1" type="ORF">LTS18_003144</name>
</gene>
<name>A0ACC3DTX7_9PEZI</name>
<sequence length="609" mass="68610">PTELMENRVKRVVTRSQTGKLPPKPQELQETELLRQPRGYQETDLPPKPQDGRDTQPFVGQQLLDFLEAESTSLRGNSQENGMASERGTILNDELARVGINTNEVAVRPHARDQFHVTLQPNEHPVSRLKSEEKKGLSKQVREPVLPKSSDGAGNGIHGELQPHQPNNDSVLRPGPYLHTSFNEWKQKASLPHASYPGFIPAGRAGPRPPNHGQNLSMWCAPAPTSSQALVTPTDAGSMHFGHIVDLYRNHHAVPTPPADHLNKLHLRPLHQTSMTLRSIRQCLRYPSYRIDEPYRPSRAHRDSATAPQQALDRVNNVEKSARNAAQKPNATLQAADTTDRPRRSHTRSPLPLPVPMPTQAYVLRAFEEARRVSRPRALLIVLDLNGTILHRPDRKRNVKFEARPHCKEFLDYLLRNHRLMIWSSACPENVSGMCDQLFTPEQRRLLVAEWGRNTLGLSRQQYEAKTQVYKQLKFVWNNPDVQRTHPEIGRGGKWDQGNTVLVDDSVVKAAADPFNLLQIPEFEGRREQMQADTLGLVVGYLEELRGWGDVSAFMRVRKFGIDAGWGWDWDAGVRGVEHQDGEADADVEADAETGEQSGEGYMDEDNLP</sequence>
<dbReference type="Proteomes" id="UP001186974">
    <property type="component" value="Unassembled WGS sequence"/>
</dbReference>
<accession>A0ACC3DTX7</accession>